<evidence type="ECO:0000313" key="2">
    <source>
        <dbReference type="EMBL" id="KAF0897207.1"/>
    </source>
</evidence>
<feature type="region of interest" description="Disordered" evidence="1">
    <location>
        <begin position="1"/>
        <end position="53"/>
    </location>
</feature>
<accession>A0A6G1CB35</accession>
<dbReference type="AlphaFoldDB" id="A0A6G1CB35"/>
<sequence>MAAALQYWKAAENDTARTDGEGPATAHQTDQQRNRHSVRRGQAPHQVEQQRNGCSVQLGPAMKHCWRRVGRSRERKRGWIEVGDGESIHCDRDGWADPSGQAQECSGIGGANGTRVQQRRE</sequence>
<dbReference type="EMBL" id="SPHZ02000010">
    <property type="protein sequence ID" value="KAF0897207.1"/>
    <property type="molecule type" value="Genomic_DNA"/>
</dbReference>
<evidence type="ECO:0000256" key="1">
    <source>
        <dbReference type="SAM" id="MobiDB-lite"/>
    </source>
</evidence>
<name>A0A6G1CB35_9ORYZ</name>
<reference evidence="2 3" key="1">
    <citation type="submission" date="2019-11" db="EMBL/GenBank/DDBJ databases">
        <title>Whole genome sequence of Oryza granulata.</title>
        <authorList>
            <person name="Li W."/>
        </authorList>
    </citation>
    <scope>NUCLEOTIDE SEQUENCE [LARGE SCALE GENOMIC DNA]</scope>
    <source>
        <strain evidence="3">cv. Menghai</strain>
        <tissue evidence="2">Leaf</tissue>
    </source>
</reference>
<dbReference type="Proteomes" id="UP000479710">
    <property type="component" value="Unassembled WGS sequence"/>
</dbReference>
<feature type="region of interest" description="Disordered" evidence="1">
    <location>
        <begin position="96"/>
        <end position="121"/>
    </location>
</feature>
<comment type="caution">
    <text evidence="2">The sequence shown here is derived from an EMBL/GenBank/DDBJ whole genome shotgun (WGS) entry which is preliminary data.</text>
</comment>
<proteinExistence type="predicted"/>
<gene>
    <name evidence="2" type="ORF">E2562_034250</name>
</gene>
<protein>
    <submittedName>
        <fullName evidence="2">Uncharacterized protein</fullName>
    </submittedName>
</protein>
<evidence type="ECO:0000313" key="3">
    <source>
        <dbReference type="Proteomes" id="UP000479710"/>
    </source>
</evidence>
<feature type="compositionally biased region" description="Basic and acidic residues" evidence="1">
    <location>
        <begin position="11"/>
        <end position="20"/>
    </location>
</feature>
<organism evidence="2 3">
    <name type="scientific">Oryza meyeriana var. granulata</name>
    <dbReference type="NCBI Taxonomy" id="110450"/>
    <lineage>
        <taxon>Eukaryota</taxon>
        <taxon>Viridiplantae</taxon>
        <taxon>Streptophyta</taxon>
        <taxon>Embryophyta</taxon>
        <taxon>Tracheophyta</taxon>
        <taxon>Spermatophyta</taxon>
        <taxon>Magnoliopsida</taxon>
        <taxon>Liliopsida</taxon>
        <taxon>Poales</taxon>
        <taxon>Poaceae</taxon>
        <taxon>BOP clade</taxon>
        <taxon>Oryzoideae</taxon>
        <taxon>Oryzeae</taxon>
        <taxon>Oryzinae</taxon>
        <taxon>Oryza</taxon>
        <taxon>Oryza meyeriana</taxon>
    </lineage>
</organism>
<keyword evidence="3" id="KW-1185">Reference proteome</keyword>